<evidence type="ECO:0000256" key="6">
    <source>
        <dbReference type="ARBA" id="ARBA00023316"/>
    </source>
</evidence>
<keyword evidence="2" id="KW-0732">Signal</keyword>
<keyword evidence="5" id="KW-0573">Peptidoglycan synthesis</keyword>
<evidence type="ECO:0000256" key="3">
    <source>
        <dbReference type="ARBA" id="ARBA00022801"/>
    </source>
</evidence>
<protein>
    <submittedName>
        <fullName evidence="9">Serine hydrolase</fullName>
    </submittedName>
</protein>
<evidence type="ECO:0000256" key="2">
    <source>
        <dbReference type="ARBA" id="ARBA00022729"/>
    </source>
</evidence>
<dbReference type="RefSeq" id="WP_344525309.1">
    <property type="nucleotide sequence ID" value="NZ_BAAAPE010000002.1"/>
</dbReference>
<sequence>MNARIVRKLTLRNGVIAFAGGAVLLTATPLVGWAVASHEDPPPEVAAKGAVLLDAESGDELFDKGADTARPMASTAKIMTATVVLDTPHLDMNRQVPVRQAYRDYVTKNHSSTADLQTGDKMTVRQLLYATLLPSGADAAYALADTFGHGESRAERVRSFIGKMNGKARELGLEKTRFGTFDGSRKAVSTPAELARLARHAMKNETFGAIVKRKKVKEEAPAANGRTRYYTWNSTNLLLGEYDGVVGIKTGTNSKAGECLVFAAERDGKTLVGTVLNSKDRFMDAAKLLDHGFGADDAKDVKLPEPASEERQD</sequence>
<dbReference type="PRINTS" id="PR00725">
    <property type="entry name" value="DADACBPTASE1"/>
</dbReference>
<dbReference type="SUPFAM" id="SSF56601">
    <property type="entry name" value="beta-lactamase/transpeptidase-like"/>
    <property type="match status" value="1"/>
</dbReference>
<keyword evidence="6" id="KW-0961">Cell wall biogenesis/degradation</keyword>
<dbReference type="InterPro" id="IPR018044">
    <property type="entry name" value="Peptidase_S11"/>
</dbReference>
<comment type="caution">
    <text evidence="9">The sequence shown here is derived from an EMBL/GenBank/DDBJ whole genome shotgun (WGS) entry which is preliminary data.</text>
</comment>
<evidence type="ECO:0000259" key="8">
    <source>
        <dbReference type="Pfam" id="PF00768"/>
    </source>
</evidence>
<evidence type="ECO:0000313" key="9">
    <source>
        <dbReference type="EMBL" id="GAA2067541.1"/>
    </source>
</evidence>
<dbReference type="GO" id="GO:0016787">
    <property type="term" value="F:hydrolase activity"/>
    <property type="evidence" value="ECO:0007669"/>
    <property type="project" value="UniProtKB-KW"/>
</dbReference>
<evidence type="ECO:0000256" key="7">
    <source>
        <dbReference type="RuleBase" id="RU004016"/>
    </source>
</evidence>
<evidence type="ECO:0000256" key="1">
    <source>
        <dbReference type="ARBA" id="ARBA00007164"/>
    </source>
</evidence>
<dbReference type="Gene3D" id="3.40.710.10">
    <property type="entry name" value="DD-peptidase/beta-lactamase superfamily"/>
    <property type="match status" value="1"/>
</dbReference>
<dbReference type="InterPro" id="IPR012338">
    <property type="entry name" value="Beta-lactam/transpept-like"/>
</dbReference>
<dbReference type="PANTHER" id="PTHR21581">
    <property type="entry name" value="D-ALANYL-D-ALANINE CARBOXYPEPTIDASE"/>
    <property type="match status" value="1"/>
</dbReference>
<keyword evidence="10" id="KW-1185">Reference proteome</keyword>
<dbReference type="InterPro" id="IPR001967">
    <property type="entry name" value="Peptidase_S11_N"/>
</dbReference>
<name>A0ABN2VPS1_9ACTN</name>
<proteinExistence type="inferred from homology"/>
<gene>
    <name evidence="9" type="ORF">GCM10009801_14990</name>
</gene>
<dbReference type="EMBL" id="BAAAPE010000002">
    <property type="protein sequence ID" value="GAA2067541.1"/>
    <property type="molecule type" value="Genomic_DNA"/>
</dbReference>
<comment type="similarity">
    <text evidence="1 7">Belongs to the peptidase S11 family.</text>
</comment>
<reference evidence="9 10" key="1">
    <citation type="journal article" date="2019" name="Int. J. Syst. Evol. Microbiol.">
        <title>The Global Catalogue of Microorganisms (GCM) 10K type strain sequencing project: providing services to taxonomists for standard genome sequencing and annotation.</title>
        <authorList>
            <consortium name="The Broad Institute Genomics Platform"/>
            <consortium name="The Broad Institute Genome Sequencing Center for Infectious Disease"/>
            <person name="Wu L."/>
            <person name="Ma J."/>
        </authorList>
    </citation>
    <scope>NUCLEOTIDE SEQUENCE [LARGE SCALE GENOMIC DNA]</scope>
    <source>
        <strain evidence="9 10">JCM 15478</strain>
    </source>
</reference>
<evidence type="ECO:0000256" key="5">
    <source>
        <dbReference type="ARBA" id="ARBA00022984"/>
    </source>
</evidence>
<evidence type="ECO:0000313" key="10">
    <source>
        <dbReference type="Proteomes" id="UP001500016"/>
    </source>
</evidence>
<accession>A0ABN2VPS1</accession>
<keyword evidence="4" id="KW-0133">Cell shape</keyword>
<evidence type="ECO:0000256" key="4">
    <source>
        <dbReference type="ARBA" id="ARBA00022960"/>
    </source>
</evidence>
<dbReference type="Pfam" id="PF00768">
    <property type="entry name" value="Peptidase_S11"/>
    <property type="match status" value="1"/>
</dbReference>
<dbReference type="PANTHER" id="PTHR21581:SF33">
    <property type="entry name" value="D-ALANYL-D-ALANINE CARBOXYPEPTIDASE DACB"/>
    <property type="match status" value="1"/>
</dbReference>
<dbReference type="Proteomes" id="UP001500016">
    <property type="component" value="Unassembled WGS sequence"/>
</dbReference>
<feature type="domain" description="Peptidase S11 D-alanyl-D-alanine carboxypeptidase A N-terminal" evidence="8">
    <location>
        <begin position="42"/>
        <end position="279"/>
    </location>
</feature>
<keyword evidence="3 9" id="KW-0378">Hydrolase</keyword>
<organism evidence="9 10">
    <name type="scientific">Streptomyces albiaxialis</name>
    <dbReference type="NCBI Taxonomy" id="329523"/>
    <lineage>
        <taxon>Bacteria</taxon>
        <taxon>Bacillati</taxon>
        <taxon>Actinomycetota</taxon>
        <taxon>Actinomycetes</taxon>
        <taxon>Kitasatosporales</taxon>
        <taxon>Streptomycetaceae</taxon>
        <taxon>Streptomyces</taxon>
    </lineage>
</organism>